<dbReference type="PANTHER" id="PTHR33054:SF9">
    <property type="entry name" value="CCHC-TYPE DOMAIN-CONTAINING PROTEIN"/>
    <property type="match status" value="1"/>
</dbReference>
<dbReference type="PANTHER" id="PTHR33054">
    <property type="entry name" value="CCHC-TYPE DOMAIN-CONTAINING PROTEIN"/>
    <property type="match status" value="1"/>
</dbReference>
<organism evidence="3">
    <name type="scientific">Sorghum bicolor</name>
    <name type="common">Sorghum</name>
    <name type="synonym">Sorghum vulgare</name>
    <dbReference type="NCBI Taxonomy" id="4558"/>
    <lineage>
        <taxon>Eukaryota</taxon>
        <taxon>Viridiplantae</taxon>
        <taxon>Streptophyta</taxon>
        <taxon>Embryophyta</taxon>
        <taxon>Tracheophyta</taxon>
        <taxon>Spermatophyta</taxon>
        <taxon>Magnoliopsida</taxon>
        <taxon>Liliopsida</taxon>
        <taxon>Poales</taxon>
        <taxon>Poaceae</taxon>
        <taxon>PACMAD clade</taxon>
        <taxon>Panicoideae</taxon>
        <taxon>Andropogonodae</taxon>
        <taxon>Andropogoneae</taxon>
        <taxon>Sorghinae</taxon>
        <taxon>Sorghum</taxon>
    </lineage>
</organism>
<name>C6JS38_SORBI</name>
<dbReference type="InterPro" id="IPR056648">
    <property type="entry name" value="DUF7746"/>
</dbReference>
<dbReference type="Pfam" id="PF22909">
    <property type="entry name" value="Caulimovir_coat_dom"/>
    <property type="match status" value="1"/>
</dbReference>
<evidence type="ECO:0000259" key="2">
    <source>
        <dbReference type="Pfam" id="PF24925"/>
    </source>
</evidence>
<sequence>MEFQIDKELLRREIALPKNKAKKERYFKNVDQPFRLKIREVWHKEMIEQKKNIFFFDWYENSQIRYFEEFFKPGLKQKDKIEPESDNEKITMIKKVSKDWKTTSGKQVEAVHPPFEPIQLEAKGESIKACPLKNISRATYAEPIKVEHIGHLVEQQKFSNISLHALGLQTERIEAILTDGTKPNKSEVKVNLPSSSHSEVPQTQIVIPPFVPQMASSNFELGKQKAMGSSVSEELINELSNKLGNLKVNKYINQITDGESKDVINKIKTFKTTTQTAMTRNYYPRPTYADLQFEELPHIANMTCFNGKEIVEWNLDGFVEYQIFTMCHQMIMYANACIANGNKEKEAAHMIVIGFSEQLRGWWDDYLSETQRKSIIEAVKIDENGRPIVLTNDQGQPLGSVSDAISTLLYNIVYHFAGNYQDIYEKSREQLINLRCKTMTDFRWYKDSFLSKLYTLPDPNQDFWKEKYISGLPPLFAEKVRNSLRKEGEGSINYQNLDIGKITQKIQLGHKSSNCFKSKVKQEIQALLESDSEDIKGRLGEILNHIQSDDSSEDNTEINCCENNECSCYEQDCINLIWEKYQQRHMNVFHGLQDYFLDLYTGKDTHKGISIKIHAFPFLHLDDKLIIQPRHKYIILRADINLKYFRSLQTYSTEDISLQTIIDQGLVHAVYGSMEEILHSDLGIAIKEACKKLYHLKGRFKIMFYSSPPRFTPPLRPATHDVYINKGCYHFPSNTYYDLGQEYEELLSKDTNHDNWRIFNEAKELEENIRFDPTYQMVFQNKIMRVFLPEPHGSFGPITRCVGRLIKPDYGKETQLRKEYCEFMAWQDMWQPDEIDGTKAAPMIDYDEED</sequence>
<dbReference type="InterPro" id="IPR056010">
    <property type="entry name" value="DUF7588"/>
</dbReference>
<reference evidence="3" key="1">
    <citation type="journal article" date="2009" name="Nature">
        <title>The Sorghum bicolor genome and the diversification of grasses.</title>
        <authorList>
            <person name="Paterson A.H."/>
            <person name="Bowers J.E."/>
            <person name="Bruggmann R."/>
            <person name="Dubchak I."/>
            <person name="Grimwood J."/>
            <person name="Gundlach H."/>
            <person name="Haberer G."/>
            <person name="Hellsten U."/>
            <person name="Mitros T."/>
            <person name="Poliakov A."/>
            <person name="Schmutz J."/>
            <person name="Spannagl M."/>
            <person name="Tang H."/>
            <person name="Wang X."/>
            <person name="Wicker T."/>
            <person name="Bharti A.K."/>
            <person name="Chapman J."/>
            <person name="Feltus F.A."/>
            <person name="Gowik U."/>
            <person name="Grigoriev I.V."/>
            <person name="Lyons E."/>
            <person name="Maher C.A."/>
            <person name="Martis M."/>
            <person name="Narechania A."/>
            <person name="Otillar R.P."/>
            <person name="Penning B.W."/>
            <person name="Salamov A.A."/>
            <person name="Wang Y."/>
            <person name="Zhang L."/>
            <person name="Carpita N.C."/>
            <person name="Freeling M."/>
            <person name="Gingle A.R."/>
            <person name="Hash C.T."/>
            <person name="Keller B."/>
            <person name="Klein P."/>
            <person name="Kresovich S."/>
            <person name="McCann M.C."/>
            <person name="Ming R."/>
            <person name="Peterson D.G."/>
            <person name="Mehboob-ur-Rahman"/>
            <person name="Ware D."/>
            <person name="Westhoff P."/>
            <person name="Mayer K.F."/>
            <person name="Messing J."/>
            <person name="Rokhsar D.S."/>
        </authorList>
    </citation>
    <scope>NUCLEOTIDE SEQUENCE [LARGE SCALE GENOMIC DNA]</scope>
</reference>
<proteinExistence type="predicted"/>
<feature type="domain" description="DUF7746" evidence="2">
    <location>
        <begin position="305"/>
        <end position="380"/>
    </location>
</feature>
<dbReference type="Pfam" id="PF24496">
    <property type="entry name" value="DUF7588"/>
    <property type="match status" value="1"/>
</dbReference>
<gene>
    <name evidence="3" type="primary">Sb0019s004870</name>
    <name evidence="3" type="ORF">SORBIDRAFT_0019s004870</name>
</gene>
<dbReference type="AlphaFoldDB" id="C6JS38"/>
<feature type="domain" description="DUF7588" evidence="1">
    <location>
        <begin position="7"/>
        <end position="62"/>
    </location>
</feature>
<dbReference type="HOGENOM" id="CLU_335687_0_0_1"/>
<evidence type="ECO:0000313" key="3">
    <source>
        <dbReference type="EMBL" id="EES20378.1"/>
    </source>
</evidence>
<accession>C6JS38</accession>
<evidence type="ECO:0000259" key="1">
    <source>
        <dbReference type="Pfam" id="PF24496"/>
    </source>
</evidence>
<dbReference type="EMBL" id="GL002613">
    <property type="protein sequence ID" value="EES20378.1"/>
    <property type="molecule type" value="Genomic_DNA"/>
</dbReference>
<dbReference type="Pfam" id="PF24925">
    <property type="entry name" value="DUF7746"/>
    <property type="match status" value="1"/>
</dbReference>
<protein>
    <submittedName>
        <fullName evidence="3">Uncharacterized protein</fullName>
    </submittedName>
</protein>